<dbReference type="InterPro" id="IPR036909">
    <property type="entry name" value="Cyt_c-like_dom_sf"/>
</dbReference>
<reference evidence="5" key="1">
    <citation type="submission" date="2016-10" db="EMBL/GenBank/DDBJ databases">
        <authorList>
            <person name="de Groot N.N."/>
        </authorList>
    </citation>
    <scope>NUCLEOTIDE SEQUENCE</scope>
</reference>
<dbReference type="GO" id="GO:0046872">
    <property type="term" value="F:metal ion binding"/>
    <property type="evidence" value="ECO:0007669"/>
    <property type="project" value="UniProtKB-KW"/>
</dbReference>
<dbReference type="GO" id="GO:0020037">
    <property type="term" value="F:heme binding"/>
    <property type="evidence" value="ECO:0007669"/>
    <property type="project" value="InterPro"/>
</dbReference>
<accession>A0A1W1BII0</accession>
<keyword evidence="1" id="KW-0349">Heme</keyword>
<protein>
    <submittedName>
        <fullName evidence="5">Cytochrome c, class I</fullName>
    </submittedName>
</protein>
<name>A0A1W1BII0_9ZZZZ</name>
<sequence>MKIVLGLAITLLFMGCTQEKSEETQKAQEEISQSIEQIAKVVKEESVNITKNVEKVTKESVETISKQAKKVSKEVLIETRKVVEKTAKSIDKALKEPKEEDKIVIDAKALFTQCSSCHGVNGDKKALNKSQSIKGWSVVRLSDAINGYKDGSYGGSMKGVMKPQVNKLSSDEIKALSEYISKL</sequence>
<keyword evidence="2" id="KW-0479">Metal-binding</keyword>
<proteinExistence type="predicted"/>
<dbReference type="PROSITE" id="PS51257">
    <property type="entry name" value="PROKAR_LIPOPROTEIN"/>
    <property type="match status" value="1"/>
</dbReference>
<dbReference type="GO" id="GO:0009055">
    <property type="term" value="F:electron transfer activity"/>
    <property type="evidence" value="ECO:0007669"/>
    <property type="project" value="InterPro"/>
</dbReference>
<gene>
    <name evidence="5" type="ORF">MNB_SM-4-126</name>
</gene>
<evidence type="ECO:0000256" key="2">
    <source>
        <dbReference type="ARBA" id="ARBA00022723"/>
    </source>
</evidence>
<dbReference type="EMBL" id="FPHF01000024">
    <property type="protein sequence ID" value="SFV53360.1"/>
    <property type="molecule type" value="Genomic_DNA"/>
</dbReference>
<dbReference type="Pfam" id="PF00034">
    <property type="entry name" value="Cytochrom_C"/>
    <property type="match status" value="1"/>
</dbReference>
<dbReference type="InterPro" id="IPR009056">
    <property type="entry name" value="Cyt_c-like_dom"/>
</dbReference>
<dbReference type="Gene3D" id="1.10.760.10">
    <property type="entry name" value="Cytochrome c-like domain"/>
    <property type="match status" value="1"/>
</dbReference>
<evidence type="ECO:0000259" key="4">
    <source>
        <dbReference type="PROSITE" id="PS51007"/>
    </source>
</evidence>
<organism evidence="5">
    <name type="scientific">hydrothermal vent metagenome</name>
    <dbReference type="NCBI Taxonomy" id="652676"/>
    <lineage>
        <taxon>unclassified sequences</taxon>
        <taxon>metagenomes</taxon>
        <taxon>ecological metagenomes</taxon>
    </lineage>
</organism>
<evidence type="ECO:0000256" key="1">
    <source>
        <dbReference type="ARBA" id="ARBA00022617"/>
    </source>
</evidence>
<evidence type="ECO:0000313" key="5">
    <source>
        <dbReference type="EMBL" id="SFV53360.1"/>
    </source>
</evidence>
<evidence type="ECO:0000256" key="3">
    <source>
        <dbReference type="ARBA" id="ARBA00023004"/>
    </source>
</evidence>
<keyword evidence="3" id="KW-0408">Iron</keyword>
<dbReference type="SUPFAM" id="SSF46626">
    <property type="entry name" value="Cytochrome c"/>
    <property type="match status" value="1"/>
</dbReference>
<dbReference type="PROSITE" id="PS51007">
    <property type="entry name" value="CYTC"/>
    <property type="match status" value="1"/>
</dbReference>
<dbReference type="AlphaFoldDB" id="A0A1W1BII0"/>
<feature type="domain" description="Cytochrome c" evidence="4">
    <location>
        <begin position="102"/>
        <end position="183"/>
    </location>
</feature>